<proteinExistence type="predicted"/>
<protein>
    <submittedName>
        <fullName evidence="2">Uncharacterized protein</fullName>
    </submittedName>
</protein>
<organism evidence="2 3">
    <name type="scientific">Acrasis kona</name>
    <dbReference type="NCBI Taxonomy" id="1008807"/>
    <lineage>
        <taxon>Eukaryota</taxon>
        <taxon>Discoba</taxon>
        <taxon>Heterolobosea</taxon>
        <taxon>Tetramitia</taxon>
        <taxon>Eutetramitia</taxon>
        <taxon>Acrasidae</taxon>
        <taxon>Acrasis</taxon>
    </lineage>
</organism>
<reference evidence="2 3" key="1">
    <citation type="submission" date="2024-03" db="EMBL/GenBank/DDBJ databases">
        <title>The Acrasis kona genome and developmental transcriptomes reveal deep origins of eukaryotic multicellular pathways.</title>
        <authorList>
            <person name="Sheikh S."/>
            <person name="Fu C.-J."/>
            <person name="Brown M.W."/>
            <person name="Baldauf S.L."/>
        </authorList>
    </citation>
    <scope>NUCLEOTIDE SEQUENCE [LARGE SCALE GENOMIC DNA]</scope>
    <source>
        <strain evidence="2 3">ATCC MYA-3509</strain>
    </source>
</reference>
<name>A0AAW2YZX5_9EUKA</name>
<dbReference type="Proteomes" id="UP001431209">
    <property type="component" value="Unassembled WGS sequence"/>
</dbReference>
<gene>
    <name evidence="2" type="ORF">AKO1_014942</name>
</gene>
<evidence type="ECO:0000313" key="3">
    <source>
        <dbReference type="Proteomes" id="UP001431209"/>
    </source>
</evidence>
<accession>A0AAW2YZX5</accession>
<feature type="region of interest" description="Disordered" evidence="1">
    <location>
        <begin position="18"/>
        <end position="120"/>
    </location>
</feature>
<feature type="compositionally biased region" description="Low complexity" evidence="1">
    <location>
        <begin position="90"/>
        <end position="103"/>
    </location>
</feature>
<sequence>MTTKQSIRDIRDEALLNEKTKSEIESDNRLQQSRVLSQADPKPRHVVPKPTFVAESTMTSNVKLPRQKSAPDKFQLPSIQKKLTQKQEASKSTLNKNTTSNKNTRAKNPSMPSILPKNDPLDDILKKARMIRQREEDKKTIFDRVIEEERDNVTPKPPPAPIQTIASPQDECVSPVYSNVVVAQTKEVDRAPKVISFKSKLKRHHKLLKTQNKKLSCLDSVTASFGQYDMTTIHDVSVLLAVKQSMNMMMSDLDDIFSQNATNEYNKTQAKQFLSIYKHNDIISNMLINVEQETETTLEEYEADCMNTLTTTNNINNDTYKQYKQTPQAYVSRWLPTRIKSGIAESESNVFDVIFPRGLKMDSSVGQLCLYYNKKEQIHEICHLRHEIQRLILQTHIKTSLMKEITPLLNKMSTLVTHHDESLKDFIYLWRLLHFVVTDGKRLIVFTRKESNH</sequence>
<keyword evidence="3" id="KW-1185">Reference proteome</keyword>
<comment type="caution">
    <text evidence="2">The sequence shown here is derived from an EMBL/GenBank/DDBJ whole genome shotgun (WGS) entry which is preliminary data.</text>
</comment>
<evidence type="ECO:0000313" key="2">
    <source>
        <dbReference type="EMBL" id="KAL0483033.1"/>
    </source>
</evidence>
<feature type="compositionally biased region" description="Basic and acidic residues" evidence="1">
    <location>
        <begin position="18"/>
        <end position="28"/>
    </location>
</feature>
<dbReference type="AlphaFoldDB" id="A0AAW2YZX5"/>
<evidence type="ECO:0000256" key="1">
    <source>
        <dbReference type="SAM" id="MobiDB-lite"/>
    </source>
</evidence>
<dbReference type="EMBL" id="JAOPGA020000925">
    <property type="protein sequence ID" value="KAL0483033.1"/>
    <property type="molecule type" value="Genomic_DNA"/>
</dbReference>